<name>A0ACC2G4F4_DALPE</name>
<organism evidence="1 2">
    <name type="scientific">Dallia pectoralis</name>
    <name type="common">Alaska blackfish</name>
    <dbReference type="NCBI Taxonomy" id="75939"/>
    <lineage>
        <taxon>Eukaryota</taxon>
        <taxon>Metazoa</taxon>
        <taxon>Chordata</taxon>
        <taxon>Craniata</taxon>
        <taxon>Vertebrata</taxon>
        <taxon>Euteleostomi</taxon>
        <taxon>Actinopterygii</taxon>
        <taxon>Neopterygii</taxon>
        <taxon>Teleostei</taxon>
        <taxon>Protacanthopterygii</taxon>
        <taxon>Esociformes</taxon>
        <taxon>Umbridae</taxon>
        <taxon>Dallia</taxon>
    </lineage>
</organism>
<accession>A0ACC2G4F4</accession>
<gene>
    <name evidence="1" type="ORF">DPEC_G00206770</name>
</gene>
<proteinExistence type="predicted"/>
<evidence type="ECO:0000313" key="2">
    <source>
        <dbReference type="Proteomes" id="UP001157502"/>
    </source>
</evidence>
<sequence>MTCPKKEQASTDDRITLYGLMVKPIQRFPQFILLLQDMLKNTPKGHVDCLPLQPALTELEMLAERLNEQKLIADQIAETQQIAQSDSDRSISKVCVMTRQDSDVMGCTVELEDDERRSLSVDSGSMALEGVERN</sequence>
<comment type="caution">
    <text evidence="1">The sequence shown here is derived from an EMBL/GenBank/DDBJ whole genome shotgun (WGS) entry which is preliminary data.</text>
</comment>
<evidence type="ECO:0000313" key="1">
    <source>
        <dbReference type="EMBL" id="KAJ7998619.1"/>
    </source>
</evidence>
<reference evidence="1" key="1">
    <citation type="submission" date="2021-05" db="EMBL/GenBank/DDBJ databases">
        <authorList>
            <person name="Pan Q."/>
            <person name="Jouanno E."/>
            <person name="Zahm M."/>
            <person name="Klopp C."/>
            <person name="Cabau C."/>
            <person name="Louis A."/>
            <person name="Berthelot C."/>
            <person name="Parey E."/>
            <person name="Roest Crollius H."/>
            <person name="Montfort J."/>
            <person name="Robinson-Rechavi M."/>
            <person name="Bouchez O."/>
            <person name="Lampietro C."/>
            <person name="Lopez Roques C."/>
            <person name="Donnadieu C."/>
            <person name="Postlethwait J."/>
            <person name="Bobe J."/>
            <person name="Dillon D."/>
            <person name="Chandos A."/>
            <person name="von Hippel F."/>
            <person name="Guiguen Y."/>
        </authorList>
    </citation>
    <scope>NUCLEOTIDE SEQUENCE</scope>
    <source>
        <strain evidence="1">YG-Jan2019</strain>
    </source>
</reference>
<dbReference type="EMBL" id="CM055744">
    <property type="protein sequence ID" value="KAJ7998619.1"/>
    <property type="molecule type" value="Genomic_DNA"/>
</dbReference>
<dbReference type="Proteomes" id="UP001157502">
    <property type="component" value="Chromosome 17"/>
</dbReference>
<keyword evidence="2" id="KW-1185">Reference proteome</keyword>
<protein>
    <submittedName>
        <fullName evidence="1">Uncharacterized protein</fullName>
    </submittedName>
</protein>